<accession>A0A934QEM2</accession>
<proteinExistence type="predicted"/>
<reference evidence="2" key="1">
    <citation type="submission" date="2020-12" db="EMBL/GenBank/DDBJ databases">
        <title>Leucobacter sp. CAS2, isolated from Chromium sludge.</title>
        <authorList>
            <person name="Xu Z."/>
        </authorList>
    </citation>
    <scope>NUCLEOTIDE SEQUENCE</scope>
    <source>
        <strain evidence="2">CSA2</strain>
    </source>
</reference>
<evidence type="ECO:0000259" key="1">
    <source>
        <dbReference type="Pfam" id="PF13649"/>
    </source>
</evidence>
<evidence type="ECO:0000313" key="3">
    <source>
        <dbReference type="Proteomes" id="UP000618733"/>
    </source>
</evidence>
<dbReference type="InterPro" id="IPR041698">
    <property type="entry name" value="Methyltransf_25"/>
</dbReference>
<sequence length="247" mass="27322">MSELIAAWEAQQNAYVANRAERFGIVLDAIAYARPGVRTILDAGGGLGSFSRLILERFPEVRVATLDIDPALLSLASANLSEFGDRSLIVDADLVNDDWPAALEGWLPEIVVSSTALHWLPSGNLVSLYERLARLLPEGGLFFNADHLPLSREGSFFQRVSWADDARQQGAFAEGVPDWDAWWQRFAELDGFAEVIAEREARFAAKGNEEHLDVSPAFHTVSLRVAGFGESGTLWQHFDDYVVYGVR</sequence>
<evidence type="ECO:0000313" key="2">
    <source>
        <dbReference type="EMBL" id="MBK0421732.1"/>
    </source>
</evidence>
<dbReference type="EMBL" id="JAEHOI010000005">
    <property type="protein sequence ID" value="MBK0421732.1"/>
    <property type="molecule type" value="Genomic_DNA"/>
</dbReference>
<dbReference type="InterPro" id="IPR029063">
    <property type="entry name" value="SAM-dependent_MTases_sf"/>
</dbReference>
<keyword evidence="2" id="KW-0489">Methyltransferase</keyword>
<name>A0A934QEM2_9MICO</name>
<gene>
    <name evidence="2" type="ORF">JD292_06555</name>
</gene>
<keyword evidence="2" id="KW-0808">Transferase</keyword>
<dbReference type="Pfam" id="PF13649">
    <property type="entry name" value="Methyltransf_25"/>
    <property type="match status" value="1"/>
</dbReference>
<protein>
    <submittedName>
        <fullName evidence="2">Class I SAM-dependent methyltransferase</fullName>
    </submittedName>
</protein>
<dbReference type="GO" id="GO:0032259">
    <property type="term" value="P:methylation"/>
    <property type="evidence" value="ECO:0007669"/>
    <property type="project" value="UniProtKB-KW"/>
</dbReference>
<dbReference type="Gene3D" id="3.40.50.150">
    <property type="entry name" value="Vaccinia Virus protein VP39"/>
    <property type="match status" value="1"/>
</dbReference>
<dbReference type="AlphaFoldDB" id="A0A934QEM2"/>
<dbReference type="RefSeq" id="WP_200131929.1">
    <property type="nucleotide sequence ID" value="NZ_JAEHOI010000005.1"/>
</dbReference>
<comment type="caution">
    <text evidence="2">The sequence shown here is derived from an EMBL/GenBank/DDBJ whole genome shotgun (WGS) entry which is preliminary data.</text>
</comment>
<dbReference type="Proteomes" id="UP000618733">
    <property type="component" value="Unassembled WGS sequence"/>
</dbReference>
<dbReference type="GO" id="GO:0008168">
    <property type="term" value="F:methyltransferase activity"/>
    <property type="evidence" value="ECO:0007669"/>
    <property type="project" value="UniProtKB-KW"/>
</dbReference>
<dbReference type="SUPFAM" id="SSF53335">
    <property type="entry name" value="S-adenosyl-L-methionine-dependent methyltransferases"/>
    <property type="match status" value="1"/>
</dbReference>
<organism evidence="2 3">
    <name type="scientific">Leucobacter edaphi</name>
    <dbReference type="NCBI Taxonomy" id="2796472"/>
    <lineage>
        <taxon>Bacteria</taxon>
        <taxon>Bacillati</taxon>
        <taxon>Actinomycetota</taxon>
        <taxon>Actinomycetes</taxon>
        <taxon>Micrococcales</taxon>
        <taxon>Microbacteriaceae</taxon>
        <taxon>Leucobacter</taxon>
    </lineage>
</organism>
<dbReference type="CDD" id="cd02440">
    <property type="entry name" value="AdoMet_MTases"/>
    <property type="match status" value="1"/>
</dbReference>
<feature type="domain" description="Methyltransferase" evidence="1">
    <location>
        <begin position="40"/>
        <end position="140"/>
    </location>
</feature>
<keyword evidence="3" id="KW-1185">Reference proteome</keyword>